<dbReference type="OrthoDB" id="275869at2759"/>
<dbReference type="AlphaFoldDB" id="A0A7G2C8A9"/>
<evidence type="ECO:0000313" key="1">
    <source>
        <dbReference type="EMBL" id="CAD2214973.1"/>
    </source>
</evidence>
<dbReference type="Proteomes" id="UP000515908">
    <property type="component" value="Chromosome 04"/>
</dbReference>
<sequence length="325" mass="37617">MPGERPFGQPGESPMTRTGGLPFFGNLYSGRIDNNNYAPQAQGGSKDLQGFDKSMWDDPNVRARIDECPYFALCDQVIFHNMDPNYLDPGLLTPEEHHLLLLYSRAYYEKWGTIRARPPNIVPHLRFKYGGTALLDSITDLLDLPRENIKTLKQEYFFDDSCLIAMDPSLWRTAYLDPANRDHLSGRILDFGDIEKSKQEKFFLLLDQMRRIRVVRHDQGEEEKVEIIPFRNAVTLYDFSKYLGLKPYQGHLKVYDYVDTKKTAKVFTVKTEDDFFDFLVALFYSADIGEATLQADLADANDNTCRYSIVVEPFSIDDRRQGRWF</sequence>
<name>A0A7G2C8A9_9TRYP</name>
<gene>
    <name evidence="1" type="ORF">ADEAN_000242600</name>
</gene>
<proteinExistence type="predicted"/>
<accession>A0A7G2C8A9</accession>
<organism evidence="1 2">
    <name type="scientific">Angomonas deanei</name>
    <dbReference type="NCBI Taxonomy" id="59799"/>
    <lineage>
        <taxon>Eukaryota</taxon>
        <taxon>Discoba</taxon>
        <taxon>Euglenozoa</taxon>
        <taxon>Kinetoplastea</taxon>
        <taxon>Metakinetoplastina</taxon>
        <taxon>Trypanosomatida</taxon>
        <taxon>Trypanosomatidae</taxon>
        <taxon>Strigomonadinae</taxon>
        <taxon>Angomonas</taxon>
    </lineage>
</organism>
<keyword evidence="2" id="KW-1185">Reference proteome</keyword>
<reference evidence="1 2" key="1">
    <citation type="submission" date="2020-08" db="EMBL/GenBank/DDBJ databases">
        <authorList>
            <person name="Newling K."/>
            <person name="Davey J."/>
            <person name="Forrester S."/>
        </authorList>
    </citation>
    <scope>NUCLEOTIDE SEQUENCE [LARGE SCALE GENOMIC DNA]</scope>
    <source>
        <strain evidence="2">Crithidia deanei Carvalho (ATCC PRA-265)</strain>
    </source>
</reference>
<dbReference type="VEuPathDB" id="TriTrypDB:ADEAN_000242600"/>
<evidence type="ECO:0000313" key="2">
    <source>
        <dbReference type="Proteomes" id="UP000515908"/>
    </source>
</evidence>
<dbReference type="EMBL" id="LR877148">
    <property type="protein sequence ID" value="CAD2214973.1"/>
    <property type="molecule type" value="Genomic_DNA"/>
</dbReference>
<protein>
    <submittedName>
        <fullName evidence="1">Uncharacterized protein</fullName>
    </submittedName>
</protein>